<dbReference type="PANTHER" id="PTHR43215:SF14">
    <property type="entry name" value="RADIAL SPOKE HEAD 1 HOMOLOG"/>
    <property type="match status" value="1"/>
</dbReference>
<keyword evidence="4" id="KW-1185">Reference proteome</keyword>
<keyword evidence="1" id="KW-0677">Repeat</keyword>
<evidence type="ECO:0000313" key="4">
    <source>
        <dbReference type="Proteomes" id="UP001295684"/>
    </source>
</evidence>
<sequence length="287" mass="32459">MGVNCCTEGDLYRDTEKEMKVPSIGKKGKNKPVEIDDMTDDETARPSSPNKKEHKVEPDKDYKLVEFGHHGSAPAETIVEKTRVVKQGKKVRKYNYKTIEISEEDLTYTLSKIRDVIEQVGEFNYGDLVSEDKSKKSKKIPESLSPSKTTVLDLNTPREMYDTCIMVDGSKYKGQFLKGGTIKDGIGQMIYPDGSLFEGLFKDDDTVKGRYIFTNGTVYTGKMKNHKMHGKGVLKFGKKVVYKGRFINGEKCDKLKSLPTKLNKNLNATEEDATPPAKSVQWDFNKW</sequence>
<gene>
    <name evidence="3" type="ORF">ECRASSUSDP1_LOCUS15639</name>
</gene>
<dbReference type="Gene3D" id="2.20.110.10">
    <property type="entry name" value="Histone H3 K4-specific methyltransferase SET7/9 N-terminal domain"/>
    <property type="match status" value="2"/>
</dbReference>
<evidence type="ECO:0000256" key="2">
    <source>
        <dbReference type="SAM" id="MobiDB-lite"/>
    </source>
</evidence>
<dbReference type="SUPFAM" id="SSF82185">
    <property type="entry name" value="Histone H3 K4-specific methyltransferase SET7/9 N-terminal domain"/>
    <property type="match status" value="1"/>
</dbReference>
<dbReference type="Pfam" id="PF02493">
    <property type="entry name" value="MORN"/>
    <property type="match status" value="3"/>
</dbReference>
<proteinExistence type="predicted"/>
<dbReference type="SMART" id="SM00698">
    <property type="entry name" value="MORN"/>
    <property type="match status" value="2"/>
</dbReference>
<name>A0AAD2CYW9_EUPCR</name>
<organism evidence="3 4">
    <name type="scientific">Euplotes crassus</name>
    <dbReference type="NCBI Taxonomy" id="5936"/>
    <lineage>
        <taxon>Eukaryota</taxon>
        <taxon>Sar</taxon>
        <taxon>Alveolata</taxon>
        <taxon>Ciliophora</taxon>
        <taxon>Intramacronucleata</taxon>
        <taxon>Spirotrichea</taxon>
        <taxon>Hypotrichia</taxon>
        <taxon>Euplotida</taxon>
        <taxon>Euplotidae</taxon>
        <taxon>Moneuplotes</taxon>
    </lineage>
</organism>
<accession>A0AAD2CYW9</accession>
<dbReference type="Proteomes" id="UP001295684">
    <property type="component" value="Unassembled WGS sequence"/>
</dbReference>
<dbReference type="EMBL" id="CAMPGE010015679">
    <property type="protein sequence ID" value="CAI2374287.1"/>
    <property type="molecule type" value="Genomic_DNA"/>
</dbReference>
<evidence type="ECO:0000313" key="3">
    <source>
        <dbReference type="EMBL" id="CAI2374287.1"/>
    </source>
</evidence>
<dbReference type="AlphaFoldDB" id="A0AAD2CYW9"/>
<protein>
    <recommendedName>
        <fullName evidence="5">MORN repeat-containing protein</fullName>
    </recommendedName>
</protein>
<dbReference type="InterPro" id="IPR003409">
    <property type="entry name" value="MORN"/>
</dbReference>
<evidence type="ECO:0008006" key="5">
    <source>
        <dbReference type="Google" id="ProtNLM"/>
    </source>
</evidence>
<dbReference type="PANTHER" id="PTHR43215">
    <property type="entry name" value="RADIAL SPOKE HEAD 1 HOMOLOG"/>
    <property type="match status" value="1"/>
</dbReference>
<evidence type="ECO:0000256" key="1">
    <source>
        <dbReference type="ARBA" id="ARBA00022737"/>
    </source>
</evidence>
<feature type="compositionally biased region" description="Basic and acidic residues" evidence="2">
    <location>
        <begin position="50"/>
        <end position="60"/>
    </location>
</feature>
<feature type="region of interest" description="Disordered" evidence="2">
    <location>
        <begin position="1"/>
        <end position="60"/>
    </location>
</feature>
<reference evidence="3" key="1">
    <citation type="submission" date="2023-07" db="EMBL/GenBank/DDBJ databases">
        <authorList>
            <consortium name="AG Swart"/>
            <person name="Singh M."/>
            <person name="Singh A."/>
            <person name="Seah K."/>
            <person name="Emmerich C."/>
        </authorList>
    </citation>
    <scope>NUCLEOTIDE SEQUENCE</scope>
    <source>
        <strain evidence="3">DP1</strain>
    </source>
</reference>
<comment type="caution">
    <text evidence="3">The sequence shown here is derived from an EMBL/GenBank/DDBJ whole genome shotgun (WGS) entry which is preliminary data.</text>
</comment>
<feature type="compositionally biased region" description="Basic and acidic residues" evidence="2">
    <location>
        <begin position="10"/>
        <end position="20"/>
    </location>
</feature>